<dbReference type="EMBL" id="AZBU02000009">
    <property type="protein sequence ID" value="TKR65439.1"/>
    <property type="molecule type" value="Genomic_DNA"/>
</dbReference>
<dbReference type="GO" id="GO:0005829">
    <property type="term" value="C:cytosol"/>
    <property type="evidence" value="ECO:0007669"/>
    <property type="project" value="TreeGrafter"/>
</dbReference>
<dbReference type="InterPro" id="IPR000648">
    <property type="entry name" value="Oxysterol-bd"/>
</dbReference>
<dbReference type="AlphaFoldDB" id="A0A4U5M8X9"/>
<comment type="caution">
    <text evidence="2">The sequence shown here is derived from an EMBL/GenBank/DDBJ whole genome shotgun (WGS) entry which is preliminary data.</text>
</comment>
<reference evidence="2 3" key="1">
    <citation type="journal article" date="2015" name="Genome Biol.">
        <title>Comparative genomics of Steinernema reveals deeply conserved gene regulatory networks.</title>
        <authorList>
            <person name="Dillman A.R."/>
            <person name="Macchietto M."/>
            <person name="Porter C.F."/>
            <person name="Rogers A."/>
            <person name="Williams B."/>
            <person name="Antoshechkin I."/>
            <person name="Lee M.M."/>
            <person name="Goodwin Z."/>
            <person name="Lu X."/>
            <person name="Lewis E.E."/>
            <person name="Goodrich-Blair H."/>
            <person name="Stock S.P."/>
            <person name="Adams B.J."/>
            <person name="Sternberg P.W."/>
            <person name="Mortazavi A."/>
        </authorList>
    </citation>
    <scope>NUCLEOTIDE SEQUENCE [LARGE SCALE GENOMIC DNA]</scope>
    <source>
        <strain evidence="2 3">ALL</strain>
    </source>
</reference>
<reference evidence="2 3" key="2">
    <citation type="journal article" date="2019" name="G3 (Bethesda)">
        <title>Hybrid Assembly of the Genome of the Entomopathogenic Nematode Steinernema carpocapsae Identifies the X-Chromosome.</title>
        <authorList>
            <person name="Serra L."/>
            <person name="Macchietto M."/>
            <person name="Macias-Munoz A."/>
            <person name="McGill C.J."/>
            <person name="Rodriguez I.M."/>
            <person name="Rodriguez B."/>
            <person name="Murad R."/>
            <person name="Mortazavi A."/>
        </authorList>
    </citation>
    <scope>NUCLEOTIDE SEQUENCE [LARGE SCALE GENOMIC DNA]</scope>
    <source>
        <strain evidence="2 3">ALL</strain>
    </source>
</reference>
<feature type="region of interest" description="Disordered" evidence="1">
    <location>
        <begin position="106"/>
        <end position="132"/>
    </location>
</feature>
<dbReference type="OrthoDB" id="1854502at2759"/>
<dbReference type="InterPro" id="IPR037239">
    <property type="entry name" value="OSBP_sf"/>
</dbReference>
<evidence type="ECO:0000313" key="2">
    <source>
        <dbReference type="EMBL" id="TKR65439.1"/>
    </source>
</evidence>
<evidence type="ECO:0000313" key="3">
    <source>
        <dbReference type="Proteomes" id="UP000298663"/>
    </source>
</evidence>
<dbReference type="GO" id="GO:0016020">
    <property type="term" value="C:membrane"/>
    <property type="evidence" value="ECO:0007669"/>
    <property type="project" value="TreeGrafter"/>
</dbReference>
<dbReference type="SUPFAM" id="SSF144000">
    <property type="entry name" value="Oxysterol-binding protein-like"/>
    <property type="match status" value="1"/>
</dbReference>
<sequence>MMLRSSNGVLARIEFKGDKNNAISGTVSGPTGQVKISGSWDRAIYKHVKGSKGDQECLFVVPALHPLANRYYGCRFSMTLNELLPEDVPSLPLTDSRFRPDQRALENGEAQRASSIKQTIEQNQRNRSKEGHRPMWFSKQLDAFSKTDLWISKGKYWDAKEDQFKEASSGMVKIFTI</sequence>
<feature type="compositionally biased region" description="Polar residues" evidence="1">
    <location>
        <begin position="112"/>
        <end position="125"/>
    </location>
</feature>
<evidence type="ECO:0000256" key="1">
    <source>
        <dbReference type="SAM" id="MobiDB-lite"/>
    </source>
</evidence>
<dbReference type="Proteomes" id="UP000298663">
    <property type="component" value="Unassembled WGS sequence"/>
</dbReference>
<dbReference type="PANTHER" id="PTHR10972">
    <property type="entry name" value="OXYSTEROL-BINDING PROTEIN-RELATED"/>
    <property type="match status" value="1"/>
</dbReference>
<gene>
    <name evidence="2" type="ORF">L596_025844</name>
</gene>
<proteinExistence type="predicted"/>
<accession>A0A4U5M8X9</accession>
<protein>
    <recommendedName>
        <fullName evidence="4">Oxysterol-binding protein</fullName>
    </recommendedName>
</protein>
<keyword evidence="3" id="KW-1185">Reference proteome</keyword>
<evidence type="ECO:0008006" key="4">
    <source>
        <dbReference type="Google" id="ProtNLM"/>
    </source>
</evidence>
<name>A0A4U5M8X9_STECR</name>
<dbReference type="GO" id="GO:0032934">
    <property type="term" value="F:sterol binding"/>
    <property type="evidence" value="ECO:0007669"/>
    <property type="project" value="TreeGrafter"/>
</dbReference>
<dbReference type="STRING" id="34508.A0A4U5M8X9"/>
<dbReference type="Pfam" id="PF01237">
    <property type="entry name" value="Oxysterol_BP"/>
    <property type="match status" value="1"/>
</dbReference>
<organism evidence="2 3">
    <name type="scientific">Steinernema carpocapsae</name>
    <name type="common">Entomopathogenic nematode</name>
    <dbReference type="NCBI Taxonomy" id="34508"/>
    <lineage>
        <taxon>Eukaryota</taxon>
        <taxon>Metazoa</taxon>
        <taxon>Ecdysozoa</taxon>
        <taxon>Nematoda</taxon>
        <taxon>Chromadorea</taxon>
        <taxon>Rhabditida</taxon>
        <taxon>Tylenchina</taxon>
        <taxon>Panagrolaimomorpha</taxon>
        <taxon>Strongyloidoidea</taxon>
        <taxon>Steinernematidae</taxon>
        <taxon>Steinernema</taxon>
    </lineage>
</organism>